<keyword evidence="5 12" id="KW-0238">DNA-binding</keyword>
<dbReference type="GO" id="GO:0005634">
    <property type="term" value="C:nucleus"/>
    <property type="evidence" value="ECO:0007669"/>
    <property type="project" value="UniProtKB-UniRule"/>
</dbReference>
<evidence type="ECO:0000256" key="13">
    <source>
        <dbReference type="SAM" id="MobiDB-lite"/>
    </source>
</evidence>
<evidence type="ECO:0000256" key="2">
    <source>
        <dbReference type="ARBA" id="ARBA00022490"/>
    </source>
</evidence>
<dbReference type="PANTHER" id="PTHR47279">
    <property type="entry name" value="TRANSCRIPTION FACTOR SOX-30"/>
    <property type="match status" value="1"/>
</dbReference>
<comment type="caution">
    <text evidence="15">The sequence shown here is derived from an EMBL/GenBank/DDBJ whole genome shotgun (WGS) entry which is preliminary data.</text>
</comment>
<dbReference type="SMART" id="SM00398">
    <property type="entry name" value="HMG"/>
    <property type="match status" value="1"/>
</dbReference>
<keyword evidence="2" id="KW-0963">Cytoplasm</keyword>
<dbReference type="PROSITE" id="PS50118">
    <property type="entry name" value="HMG_BOX_2"/>
    <property type="match status" value="1"/>
</dbReference>
<evidence type="ECO:0000259" key="14">
    <source>
        <dbReference type="PROSITE" id="PS50118"/>
    </source>
</evidence>
<keyword evidence="3" id="KW-0678">Repressor</keyword>
<dbReference type="CDD" id="cd22033">
    <property type="entry name" value="HMG-box_SoxH_SOX30"/>
    <property type="match status" value="1"/>
</dbReference>
<evidence type="ECO:0000256" key="8">
    <source>
        <dbReference type="ARBA" id="ARBA00023242"/>
    </source>
</evidence>
<dbReference type="GO" id="GO:1990837">
    <property type="term" value="F:sequence-specific double-stranded DNA binding"/>
    <property type="evidence" value="ECO:0007669"/>
    <property type="project" value="TreeGrafter"/>
</dbReference>
<dbReference type="PANTHER" id="PTHR47279:SF1">
    <property type="entry name" value="TRANSCRIPTION FACTOR SOX-30"/>
    <property type="match status" value="1"/>
</dbReference>
<evidence type="ECO:0000256" key="3">
    <source>
        <dbReference type="ARBA" id="ARBA00022491"/>
    </source>
</evidence>
<dbReference type="InterPro" id="IPR009071">
    <property type="entry name" value="HMG_box_dom"/>
</dbReference>
<feature type="region of interest" description="Disordered" evidence="13">
    <location>
        <begin position="667"/>
        <end position="690"/>
    </location>
</feature>
<dbReference type="Gene3D" id="1.10.30.10">
    <property type="entry name" value="High mobility group box domain"/>
    <property type="match status" value="1"/>
</dbReference>
<evidence type="ECO:0000256" key="4">
    <source>
        <dbReference type="ARBA" id="ARBA00023015"/>
    </source>
</evidence>
<dbReference type="GO" id="GO:0005737">
    <property type="term" value="C:cytoplasm"/>
    <property type="evidence" value="ECO:0007669"/>
    <property type="project" value="UniProtKB-SubCell"/>
</dbReference>
<dbReference type="Proteomes" id="UP001230051">
    <property type="component" value="Unassembled WGS sequence"/>
</dbReference>
<evidence type="ECO:0000313" key="16">
    <source>
        <dbReference type="Proteomes" id="UP001230051"/>
    </source>
</evidence>
<dbReference type="SUPFAM" id="SSF47095">
    <property type="entry name" value="HMG-box"/>
    <property type="match status" value="1"/>
</dbReference>
<feature type="compositionally biased region" description="Acidic residues" evidence="13">
    <location>
        <begin position="672"/>
        <end position="682"/>
    </location>
</feature>
<evidence type="ECO:0000256" key="11">
    <source>
        <dbReference type="ARBA" id="ARBA00070331"/>
    </source>
</evidence>
<reference evidence="15" key="1">
    <citation type="submission" date="2022-02" db="EMBL/GenBank/DDBJ databases">
        <title>Atlantic sturgeon de novo genome assembly.</title>
        <authorList>
            <person name="Stock M."/>
            <person name="Klopp C."/>
            <person name="Guiguen Y."/>
            <person name="Cabau C."/>
            <person name="Parinello H."/>
            <person name="Santidrian Yebra-Pimentel E."/>
            <person name="Kuhl H."/>
            <person name="Dirks R.P."/>
            <person name="Guessner J."/>
            <person name="Wuertz S."/>
            <person name="Du K."/>
            <person name="Schartl M."/>
        </authorList>
    </citation>
    <scope>NUCLEOTIDE SEQUENCE</scope>
    <source>
        <strain evidence="15">STURGEONOMICS-FGT-2020</strain>
        <tissue evidence="15">Whole blood</tissue>
    </source>
</reference>
<gene>
    <name evidence="15" type="primary">Sox30</name>
    <name evidence="15" type="ORF">AOXY_G20072</name>
</gene>
<feature type="region of interest" description="Disordered" evidence="13">
    <location>
        <begin position="1"/>
        <end position="58"/>
    </location>
</feature>
<dbReference type="EMBL" id="JAGXEW010000019">
    <property type="protein sequence ID" value="KAK1161156.1"/>
    <property type="molecule type" value="Genomic_DNA"/>
</dbReference>
<dbReference type="AlphaFoldDB" id="A0AAD8D2B6"/>
<keyword evidence="8 12" id="KW-0539">Nucleus</keyword>
<accession>A0AAD8D2B6</accession>
<sequence length="690" mass="76619">MDRHHRQSLTADGSQNDVKNDAIQNRSGTSESVTNKSGNVIQTEHISKNDDTPSFGNEKQQLLESKIRKIRLGDLKDETIAGTKRHGAVNIILKAESFKEMGERRAVVFLSKEKDNKAGKRDTLRGSAEENSENSVRLFITEQGDSTGNTGIRQEENRPGHCITTFTVTQPQQKELIHLQQSSGPSAQNRGVPITLHHVTPETKLHIQGPAVATEAIRLTQVPFDIKLQPIVEPSVKVETKDVPLTVPPSDPGEFETAQSKDRNGHIKRPMNAFMVWARIHRPALAKANPAANNADISVQLGIEWNKLSEEQKKPYYDAAQKIKEKHREEFPGWVYQPRPGKRKRYPLGLSSSLMSGASQSILSTTPAPVMRPTTYSVVIPNIQTGSCCSPAAVNSQSSVQATNSAVQQSAPVAMYQQSSPVQMMVTTANLPAHQPGPASCSVMSVKTDVHRSIPMPASLPSHPEIRFQCAPVQSMPRTFESSGISQYRYSTPSELLKPKEMQPSVPSCSRGPQLPPPPLPHPHVYPPPTMAHPANLFAPAPRFPFPPPYFLPGPHYFPSSPCPYSRPPYAYSDYPNPMSDYLGYYEDRYQKHEAMFSALNRDYSFRDCADGGLHNDEAYSSEGMNERTYHVSHAAEEYLNSVPPLDVAALENVFTAPVMAPTRLQRVNVTDSDEEEEEEEREERVLRNL</sequence>
<name>A0AAD8D2B6_ACIOX</name>
<comment type="subcellular location">
    <subcellularLocation>
        <location evidence="1">Cytoplasm</location>
    </subcellularLocation>
</comment>
<proteinExistence type="predicted"/>
<feature type="DNA-binding region" description="HMG box" evidence="12">
    <location>
        <begin position="267"/>
        <end position="335"/>
    </location>
</feature>
<evidence type="ECO:0000256" key="5">
    <source>
        <dbReference type="ARBA" id="ARBA00023125"/>
    </source>
</evidence>
<dbReference type="InterPro" id="IPR036910">
    <property type="entry name" value="HMG_box_dom_sf"/>
</dbReference>
<evidence type="ECO:0000313" key="15">
    <source>
        <dbReference type="EMBL" id="KAK1161156.1"/>
    </source>
</evidence>
<comment type="subunit">
    <text evidence="10">Interacts with CTNNB1, competitively inhibiting CTNNB1-TCF7L2/TCF4 interaction.</text>
</comment>
<evidence type="ECO:0000256" key="1">
    <source>
        <dbReference type="ARBA" id="ARBA00004496"/>
    </source>
</evidence>
<organism evidence="15 16">
    <name type="scientific">Acipenser oxyrinchus oxyrinchus</name>
    <dbReference type="NCBI Taxonomy" id="40147"/>
    <lineage>
        <taxon>Eukaryota</taxon>
        <taxon>Metazoa</taxon>
        <taxon>Chordata</taxon>
        <taxon>Craniata</taxon>
        <taxon>Vertebrata</taxon>
        <taxon>Euteleostomi</taxon>
        <taxon>Actinopterygii</taxon>
        <taxon>Chondrostei</taxon>
        <taxon>Acipenseriformes</taxon>
        <taxon>Acipenseridae</taxon>
        <taxon>Acipenser</taxon>
    </lineage>
</organism>
<keyword evidence="4" id="KW-0805">Transcription regulation</keyword>
<keyword evidence="7" id="KW-0804">Transcription</keyword>
<dbReference type="InterPro" id="IPR052856">
    <property type="entry name" value="SOX30_TF"/>
</dbReference>
<evidence type="ECO:0000256" key="10">
    <source>
        <dbReference type="ARBA" id="ARBA00063959"/>
    </source>
</evidence>
<keyword evidence="16" id="KW-1185">Reference proteome</keyword>
<comment type="function">
    <text evidence="9">Acts both as a transcriptional activator and a repressor. Binds to the DNA sequence 5'-ACAAT-3' and shows a preference for guanine residues surrounding this core motif. Binds to its own promoter and activates its own transcription. Required to activate the expression of postmeiotic genes involved in spermiogenesis. Binds to the promoter region of CTNNB1 and represses its transcription which leads to inhibition of Wnt signaling. Also inhibits Wnt signaling by binding to the CTNNB1 protein, preventing interaction of CTNNB1 with TCF7L2/TCF4.</text>
</comment>
<protein>
    <recommendedName>
        <fullName evidence="11">Transcription factor SOX-30</fullName>
    </recommendedName>
</protein>
<dbReference type="GO" id="GO:0001228">
    <property type="term" value="F:DNA-binding transcription activator activity, RNA polymerase II-specific"/>
    <property type="evidence" value="ECO:0007669"/>
    <property type="project" value="UniProtKB-ARBA"/>
</dbReference>
<dbReference type="Pfam" id="PF00505">
    <property type="entry name" value="HMG_box"/>
    <property type="match status" value="1"/>
</dbReference>
<evidence type="ECO:0000256" key="9">
    <source>
        <dbReference type="ARBA" id="ARBA00054217"/>
    </source>
</evidence>
<evidence type="ECO:0000256" key="6">
    <source>
        <dbReference type="ARBA" id="ARBA00023159"/>
    </source>
</evidence>
<evidence type="ECO:0000256" key="12">
    <source>
        <dbReference type="PROSITE-ProRule" id="PRU00267"/>
    </source>
</evidence>
<feature type="region of interest" description="Disordered" evidence="13">
    <location>
        <begin position="242"/>
        <end position="262"/>
    </location>
</feature>
<feature type="domain" description="HMG box" evidence="14">
    <location>
        <begin position="267"/>
        <end position="335"/>
    </location>
</feature>
<feature type="compositionally biased region" description="Polar residues" evidence="13">
    <location>
        <begin position="8"/>
        <end position="44"/>
    </location>
</feature>
<dbReference type="FunFam" id="1.10.30.10:FF:000027">
    <property type="entry name" value="Transcription factor SOX-30"/>
    <property type="match status" value="1"/>
</dbReference>
<keyword evidence="6" id="KW-0010">Activator</keyword>
<evidence type="ECO:0000256" key="7">
    <source>
        <dbReference type="ARBA" id="ARBA00023163"/>
    </source>
</evidence>